<name>A0AAV6Y148_9LAMI</name>
<dbReference type="PROSITE" id="PS50089">
    <property type="entry name" value="ZF_RING_2"/>
    <property type="match status" value="1"/>
</dbReference>
<dbReference type="PANTHER" id="PTHR11685">
    <property type="entry name" value="RBR FAMILY RING FINGER AND IBR DOMAIN-CONTAINING"/>
    <property type="match status" value="1"/>
</dbReference>
<evidence type="ECO:0000256" key="8">
    <source>
        <dbReference type="ARBA" id="ARBA00022737"/>
    </source>
</evidence>
<dbReference type="InterPro" id="IPR013083">
    <property type="entry name" value="Znf_RING/FYVE/PHD"/>
</dbReference>
<protein>
    <recommendedName>
        <fullName evidence="5">RBR-type E3 ubiquitin transferase</fullName>
        <ecNumber evidence="5">2.3.2.31</ecNumber>
    </recommendedName>
</protein>
<dbReference type="InterPro" id="IPR031127">
    <property type="entry name" value="E3_UB_ligase_RBR"/>
</dbReference>
<dbReference type="Proteomes" id="UP000826271">
    <property type="component" value="Unassembled WGS sequence"/>
</dbReference>
<dbReference type="Gene3D" id="1.20.120.1750">
    <property type="match status" value="1"/>
</dbReference>
<dbReference type="InterPro" id="IPR001841">
    <property type="entry name" value="Znf_RING"/>
</dbReference>
<dbReference type="SUPFAM" id="SSF57850">
    <property type="entry name" value="RING/U-box"/>
    <property type="match status" value="3"/>
</dbReference>
<evidence type="ECO:0000256" key="9">
    <source>
        <dbReference type="ARBA" id="ARBA00022771"/>
    </source>
</evidence>
<evidence type="ECO:0000256" key="10">
    <source>
        <dbReference type="ARBA" id="ARBA00022786"/>
    </source>
</evidence>
<keyword evidence="8" id="KW-0677">Repeat</keyword>
<gene>
    <name evidence="15" type="ORF">BUALT_Bualt02G0099300</name>
</gene>
<keyword evidence="11" id="KW-0862">Zinc</keyword>
<feature type="domain" description="RING-type" evidence="13">
    <location>
        <begin position="95"/>
        <end position="152"/>
    </location>
</feature>
<dbReference type="Gene3D" id="3.30.40.10">
    <property type="entry name" value="Zinc/RING finger domain, C3HC4 (zinc finger)"/>
    <property type="match status" value="1"/>
</dbReference>
<keyword evidence="10" id="KW-0833">Ubl conjugation pathway</keyword>
<dbReference type="PROSITE" id="PS00518">
    <property type="entry name" value="ZF_RING_1"/>
    <property type="match status" value="1"/>
</dbReference>
<comment type="function">
    <text evidence="3">Might act as an E3 ubiquitin-protein ligase, or as part of E3 complex, which accepts ubiquitin from specific E2 ubiquitin-conjugating enzymes and then transfers it to substrates.</text>
</comment>
<dbReference type="SMART" id="SM00647">
    <property type="entry name" value="IBR"/>
    <property type="match status" value="1"/>
</dbReference>
<evidence type="ECO:0000256" key="4">
    <source>
        <dbReference type="ARBA" id="ARBA00005884"/>
    </source>
</evidence>
<dbReference type="EC" id="2.3.2.31" evidence="5"/>
<dbReference type="Pfam" id="PF01485">
    <property type="entry name" value="IBR"/>
    <property type="match status" value="1"/>
</dbReference>
<comment type="similarity">
    <text evidence="4">Belongs to the RBR family. Ariadne subfamily.</text>
</comment>
<sequence>MEIQPIALSCDDSCISLLYNDDLINNSADMMNHDTLIPDDMKYAQELQLQEVLMASLSITPHSTPQNSENKFMEIGESSEKGFNENIGESSQSICEICAEKRDGNQMFAVKNCTHHYCTECISKHIAIKLQKSTTSTILNNQEKARFLITCPAGIDCKGVLEIDNCREIVAKDVVTMWDDVICESMIDPKHKFYCPYKDCSALLVNDGGDLVVVREAECPFCRRLFCANCYVPWHCGVECEEFLRMNEHERKREDLMVHELAKMKKWQRCPNCKFFVEKNQGCLHMTCR</sequence>
<evidence type="ECO:0000259" key="14">
    <source>
        <dbReference type="PROSITE" id="PS51873"/>
    </source>
</evidence>
<organism evidence="15 16">
    <name type="scientific">Buddleja alternifolia</name>
    <dbReference type="NCBI Taxonomy" id="168488"/>
    <lineage>
        <taxon>Eukaryota</taxon>
        <taxon>Viridiplantae</taxon>
        <taxon>Streptophyta</taxon>
        <taxon>Embryophyta</taxon>
        <taxon>Tracheophyta</taxon>
        <taxon>Spermatophyta</taxon>
        <taxon>Magnoliopsida</taxon>
        <taxon>eudicotyledons</taxon>
        <taxon>Gunneridae</taxon>
        <taxon>Pentapetalae</taxon>
        <taxon>asterids</taxon>
        <taxon>lamiids</taxon>
        <taxon>Lamiales</taxon>
        <taxon>Scrophulariaceae</taxon>
        <taxon>Buddlejeae</taxon>
        <taxon>Buddleja</taxon>
    </lineage>
</organism>
<evidence type="ECO:0000256" key="5">
    <source>
        <dbReference type="ARBA" id="ARBA00012251"/>
    </source>
</evidence>
<comment type="catalytic activity">
    <reaction evidence="1">
        <text>[E2 ubiquitin-conjugating enzyme]-S-ubiquitinyl-L-cysteine + [acceptor protein]-L-lysine = [E2 ubiquitin-conjugating enzyme]-L-cysteine + [acceptor protein]-N(6)-ubiquitinyl-L-lysine.</text>
        <dbReference type="EC" id="2.3.2.31"/>
    </reaction>
</comment>
<evidence type="ECO:0000256" key="6">
    <source>
        <dbReference type="ARBA" id="ARBA00022679"/>
    </source>
</evidence>
<evidence type="ECO:0000256" key="11">
    <source>
        <dbReference type="ARBA" id="ARBA00022833"/>
    </source>
</evidence>
<evidence type="ECO:0000256" key="12">
    <source>
        <dbReference type="PROSITE-ProRule" id="PRU00175"/>
    </source>
</evidence>
<reference evidence="15" key="1">
    <citation type="submission" date="2019-10" db="EMBL/GenBank/DDBJ databases">
        <authorList>
            <person name="Zhang R."/>
            <person name="Pan Y."/>
            <person name="Wang J."/>
            <person name="Ma R."/>
            <person name="Yu S."/>
        </authorList>
    </citation>
    <scope>NUCLEOTIDE SEQUENCE</scope>
    <source>
        <strain evidence="15">LA-IB0</strain>
        <tissue evidence="15">Leaf</tissue>
    </source>
</reference>
<dbReference type="InterPro" id="IPR017907">
    <property type="entry name" value="Znf_RING_CS"/>
</dbReference>
<evidence type="ECO:0000313" key="15">
    <source>
        <dbReference type="EMBL" id="KAG8388183.1"/>
    </source>
</evidence>
<dbReference type="PROSITE" id="PS51873">
    <property type="entry name" value="TRIAD"/>
    <property type="match status" value="1"/>
</dbReference>
<comment type="cofactor">
    <cofactor evidence="2">
        <name>Zn(2+)</name>
        <dbReference type="ChEBI" id="CHEBI:29105"/>
    </cofactor>
</comment>
<proteinExistence type="inferred from homology"/>
<evidence type="ECO:0000256" key="1">
    <source>
        <dbReference type="ARBA" id="ARBA00001798"/>
    </source>
</evidence>
<keyword evidence="7" id="KW-0479">Metal-binding</keyword>
<evidence type="ECO:0000256" key="3">
    <source>
        <dbReference type="ARBA" id="ARBA00003976"/>
    </source>
</evidence>
<keyword evidence="6" id="KW-0808">Transferase</keyword>
<keyword evidence="9 12" id="KW-0863">Zinc-finger</keyword>
<feature type="domain" description="RING-type" evidence="14">
    <location>
        <begin position="91"/>
        <end position="289"/>
    </location>
</feature>
<dbReference type="InterPro" id="IPR002867">
    <property type="entry name" value="IBR_dom"/>
</dbReference>
<evidence type="ECO:0000256" key="7">
    <source>
        <dbReference type="ARBA" id="ARBA00022723"/>
    </source>
</evidence>
<dbReference type="AlphaFoldDB" id="A0AAV6Y148"/>
<dbReference type="GO" id="GO:0061630">
    <property type="term" value="F:ubiquitin protein ligase activity"/>
    <property type="evidence" value="ECO:0007669"/>
    <property type="project" value="UniProtKB-EC"/>
</dbReference>
<dbReference type="EMBL" id="WHWC01000002">
    <property type="protein sequence ID" value="KAG8388183.1"/>
    <property type="molecule type" value="Genomic_DNA"/>
</dbReference>
<keyword evidence="16" id="KW-1185">Reference proteome</keyword>
<evidence type="ECO:0000259" key="13">
    <source>
        <dbReference type="PROSITE" id="PS50089"/>
    </source>
</evidence>
<dbReference type="GO" id="GO:0016567">
    <property type="term" value="P:protein ubiquitination"/>
    <property type="evidence" value="ECO:0007669"/>
    <property type="project" value="InterPro"/>
</dbReference>
<accession>A0AAV6Y148</accession>
<evidence type="ECO:0000256" key="2">
    <source>
        <dbReference type="ARBA" id="ARBA00001947"/>
    </source>
</evidence>
<dbReference type="InterPro" id="IPR044066">
    <property type="entry name" value="TRIAD_supradom"/>
</dbReference>
<dbReference type="GO" id="GO:0008270">
    <property type="term" value="F:zinc ion binding"/>
    <property type="evidence" value="ECO:0007669"/>
    <property type="project" value="UniProtKB-KW"/>
</dbReference>
<comment type="caution">
    <text evidence="15">The sequence shown here is derived from an EMBL/GenBank/DDBJ whole genome shotgun (WGS) entry which is preliminary data.</text>
</comment>
<evidence type="ECO:0000313" key="16">
    <source>
        <dbReference type="Proteomes" id="UP000826271"/>
    </source>
</evidence>
<dbReference type="CDD" id="cd22582">
    <property type="entry name" value="BRcat_RBR_unk"/>
    <property type="match status" value="1"/>
</dbReference>